<dbReference type="GO" id="GO:0015920">
    <property type="term" value="P:lipopolysaccharide transport"/>
    <property type="evidence" value="ECO:0007669"/>
    <property type="project" value="UniProtKB-UniRule"/>
</dbReference>
<evidence type="ECO:0000313" key="7">
    <source>
        <dbReference type="Proteomes" id="UP000286482"/>
    </source>
</evidence>
<proteinExistence type="inferred from homology"/>
<dbReference type="GO" id="GO:0017089">
    <property type="term" value="F:glycolipid transfer activity"/>
    <property type="evidence" value="ECO:0007669"/>
    <property type="project" value="TreeGrafter"/>
</dbReference>
<dbReference type="Pfam" id="PF03968">
    <property type="entry name" value="LptD_N"/>
    <property type="match status" value="1"/>
</dbReference>
<protein>
    <recommendedName>
        <fullName evidence="4">Lipopolysaccharide export system protein LptA</fullName>
    </recommendedName>
</protein>
<dbReference type="PANTHER" id="PTHR36504:SF1">
    <property type="entry name" value="LIPOPOLYSACCHARIDE EXPORT SYSTEM PROTEIN LPTA"/>
    <property type="match status" value="1"/>
</dbReference>
<dbReference type="HAMAP" id="MF_01914">
    <property type="entry name" value="LPS_assembly_LptA"/>
    <property type="match status" value="1"/>
</dbReference>
<dbReference type="InterPro" id="IPR014340">
    <property type="entry name" value="LptA"/>
</dbReference>
<dbReference type="OrthoDB" id="5599500at2"/>
<dbReference type="PANTHER" id="PTHR36504">
    <property type="entry name" value="LIPOPOLYSACCHARIDE EXPORT SYSTEM PROTEIN LPTA"/>
    <property type="match status" value="1"/>
</dbReference>
<keyword evidence="1 4" id="KW-0813">Transport</keyword>
<reference evidence="6 7" key="1">
    <citation type="submission" date="2018-09" db="EMBL/GenBank/DDBJ databases">
        <authorList>
            <person name="Wang Z."/>
        </authorList>
    </citation>
    <scope>NUCLEOTIDE SEQUENCE [LARGE SCALE GENOMIC DNA]</scope>
    <source>
        <strain evidence="6 7">ALS 81</strain>
    </source>
</reference>
<dbReference type="GO" id="GO:0043165">
    <property type="term" value="P:Gram-negative-bacterium-type cell outer membrane assembly"/>
    <property type="evidence" value="ECO:0007669"/>
    <property type="project" value="UniProtKB-UniRule"/>
</dbReference>
<dbReference type="EMBL" id="RAQO01000008">
    <property type="protein sequence ID" value="RKF15916.1"/>
    <property type="molecule type" value="Genomic_DNA"/>
</dbReference>
<dbReference type="RefSeq" id="WP_120356001.1">
    <property type="nucleotide sequence ID" value="NZ_RAQO01000008.1"/>
</dbReference>
<comment type="subunit">
    <text evidence="4">Component of the lipopolysaccharide transport and assembly complex.</text>
</comment>
<dbReference type="Proteomes" id="UP000286482">
    <property type="component" value="Unassembled WGS sequence"/>
</dbReference>
<feature type="chain" id="PRO_5019595048" description="Lipopolysaccharide export system protein LptA" evidence="4">
    <location>
        <begin position="23"/>
        <end position="179"/>
    </location>
</feature>
<accession>A0A420E8Y0</accession>
<dbReference type="GO" id="GO:0009279">
    <property type="term" value="C:cell outer membrane"/>
    <property type="evidence" value="ECO:0007669"/>
    <property type="project" value="TreeGrafter"/>
</dbReference>
<keyword evidence="2 4" id="KW-0732">Signal</keyword>
<dbReference type="NCBIfam" id="TIGR03002">
    <property type="entry name" value="outer_YhbN_LptA"/>
    <property type="match status" value="1"/>
</dbReference>
<name>A0A420E8Y0_9ALTE</name>
<evidence type="ECO:0000256" key="4">
    <source>
        <dbReference type="HAMAP-Rule" id="MF_01914"/>
    </source>
</evidence>
<dbReference type="GO" id="GO:0001530">
    <property type="term" value="F:lipopolysaccharide binding"/>
    <property type="evidence" value="ECO:0007669"/>
    <property type="project" value="InterPro"/>
</dbReference>
<feature type="domain" description="Organic solvent tolerance-like N-terminal" evidence="5">
    <location>
        <begin position="32"/>
        <end position="142"/>
    </location>
</feature>
<comment type="subcellular location">
    <subcellularLocation>
        <location evidence="4">Periplasm</location>
    </subcellularLocation>
</comment>
<dbReference type="GO" id="GO:0030288">
    <property type="term" value="C:outer membrane-bounded periplasmic space"/>
    <property type="evidence" value="ECO:0007669"/>
    <property type="project" value="TreeGrafter"/>
</dbReference>
<gene>
    <name evidence="4 6" type="primary">lptA</name>
    <name evidence="6" type="ORF">DBZ36_16250</name>
</gene>
<evidence type="ECO:0000313" key="6">
    <source>
        <dbReference type="EMBL" id="RKF15916.1"/>
    </source>
</evidence>
<dbReference type="InterPro" id="IPR005653">
    <property type="entry name" value="OstA-like_N"/>
</dbReference>
<keyword evidence="7" id="KW-1185">Reference proteome</keyword>
<organism evidence="6 7">
    <name type="scientific">Alginatibacterium sediminis</name>
    <dbReference type="NCBI Taxonomy" id="2164068"/>
    <lineage>
        <taxon>Bacteria</taxon>
        <taxon>Pseudomonadati</taxon>
        <taxon>Pseudomonadota</taxon>
        <taxon>Gammaproteobacteria</taxon>
        <taxon>Alteromonadales</taxon>
        <taxon>Alteromonadaceae</taxon>
        <taxon>Alginatibacterium</taxon>
    </lineage>
</organism>
<comment type="function">
    <text evidence="4">Involved in the assembly of lipopolysaccharide (LPS). Required for the translocation of LPS from the inner membrane to the outer membrane. May form a bridge between the inner membrane and the outer membrane, via interactions with LptC and LptD, thereby facilitating LPS transfer across the periplasm.</text>
</comment>
<dbReference type="InterPro" id="IPR052037">
    <property type="entry name" value="LPS_export_LptA"/>
</dbReference>
<evidence type="ECO:0000259" key="5">
    <source>
        <dbReference type="Pfam" id="PF03968"/>
    </source>
</evidence>
<evidence type="ECO:0000256" key="2">
    <source>
        <dbReference type="ARBA" id="ARBA00022729"/>
    </source>
</evidence>
<evidence type="ECO:0000256" key="1">
    <source>
        <dbReference type="ARBA" id="ARBA00022448"/>
    </source>
</evidence>
<evidence type="ECO:0000256" key="3">
    <source>
        <dbReference type="ARBA" id="ARBA00022764"/>
    </source>
</evidence>
<dbReference type="Gene3D" id="2.60.450.10">
    <property type="entry name" value="Lipopolysaccharide (LPS) transport protein A like domain"/>
    <property type="match status" value="1"/>
</dbReference>
<feature type="signal peptide" evidence="4">
    <location>
        <begin position="1"/>
        <end position="22"/>
    </location>
</feature>
<comment type="similarity">
    <text evidence="4">Belongs to the LptA family.</text>
</comment>
<comment type="caution">
    <text evidence="6">The sequence shown here is derived from an EMBL/GenBank/DDBJ whole genome shotgun (WGS) entry which is preliminary data.</text>
</comment>
<dbReference type="AlphaFoldDB" id="A0A420E8Y0"/>
<sequence length="179" mass="19586" precursor="true">MKINSKWIWAGLLLPLSSAVFGLESDSSQPIEVDADRQKLEMQKNLVTFYDNVIAVQGSILIKSDKLVVQGSEPSGNETMVAYGNPATFYQMMDDGKPVNAKAQELHYDLATKVITLIDRAEIKQIDSTVNGDKIVYEIESQEMVATGNKNSRVKTVFLPSQVDGSNATNSNDQANGAQ</sequence>
<keyword evidence="3 4" id="KW-0574">Periplasm</keyword>